<evidence type="ECO:0000313" key="2">
    <source>
        <dbReference type="Proteomes" id="UP001203297"/>
    </source>
</evidence>
<sequence>MVVVIQSQWVKKFETLRNGMAFMLILLATWPDRDSDLAGHDTQPRAELSLPQAPGLLDYLLRSKLITYLSPVQFVFIVGNCGMAKTDLPDSAGAQQESLQSYEIHGWPVHQNIVLHHL</sequence>
<comment type="caution">
    <text evidence="1">The sequence shown here is derived from an EMBL/GenBank/DDBJ whole genome shotgun (WGS) entry which is preliminary data.</text>
</comment>
<reference evidence="1" key="1">
    <citation type="journal article" date="2022" name="New Phytol.">
        <title>Evolutionary transition to the ectomycorrhizal habit in the genomes of a hyperdiverse lineage of mushroom-forming fungi.</title>
        <authorList>
            <person name="Looney B."/>
            <person name="Miyauchi S."/>
            <person name="Morin E."/>
            <person name="Drula E."/>
            <person name="Courty P.E."/>
            <person name="Kohler A."/>
            <person name="Kuo A."/>
            <person name="LaButti K."/>
            <person name="Pangilinan J."/>
            <person name="Lipzen A."/>
            <person name="Riley R."/>
            <person name="Andreopoulos W."/>
            <person name="He G."/>
            <person name="Johnson J."/>
            <person name="Nolan M."/>
            <person name="Tritt A."/>
            <person name="Barry K.W."/>
            <person name="Grigoriev I.V."/>
            <person name="Nagy L.G."/>
            <person name="Hibbett D."/>
            <person name="Henrissat B."/>
            <person name="Matheny P.B."/>
            <person name="Labbe J."/>
            <person name="Martin F.M."/>
        </authorList>
    </citation>
    <scope>NUCLEOTIDE SEQUENCE</scope>
    <source>
        <strain evidence="1">BPL690</strain>
    </source>
</reference>
<accession>A0AAD4QIG1</accession>
<evidence type="ECO:0000313" key="1">
    <source>
        <dbReference type="EMBL" id="KAI0288157.1"/>
    </source>
</evidence>
<gene>
    <name evidence="1" type="ORF">B0F90DRAFT_1128109</name>
</gene>
<name>A0AAD4QIG1_9AGAM</name>
<organism evidence="1 2">
    <name type="scientific">Multifurca ochricompacta</name>
    <dbReference type="NCBI Taxonomy" id="376703"/>
    <lineage>
        <taxon>Eukaryota</taxon>
        <taxon>Fungi</taxon>
        <taxon>Dikarya</taxon>
        <taxon>Basidiomycota</taxon>
        <taxon>Agaricomycotina</taxon>
        <taxon>Agaricomycetes</taxon>
        <taxon>Russulales</taxon>
        <taxon>Russulaceae</taxon>
        <taxon>Multifurca</taxon>
    </lineage>
</organism>
<keyword evidence="2" id="KW-1185">Reference proteome</keyword>
<dbReference type="Proteomes" id="UP001203297">
    <property type="component" value="Unassembled WGS sequence"/>
</dbReference>
<proteinExistence type="predicted"/>
<protein>
    <submittedName>
        <fullName evidence="1">Uncharacterized protein</fullName>
    </submittedName>
</protein>
<dbReference type="EMBL" id="WTXG01000533">
    <property type="protein sequence ID" value="KAI0288157.1"/>
    <property type="molecule type" value="Genomic_DNA"/>
</dbReference>
<dbReference type="AlphaFoldDB" id="A0AAD4QIG1"/>